<dbReference type="EMBL" id="LT906468">
    <property type="protein sequence ID" value="SNV43823.1"/>
    <property type="molecule type" value="Genomic_DNA"/>
</dbReference>
<dbReference type="GO" id="GO:0015344">
    <property type="term" value="F:siderophore uptake transmembrane transporter activity"/>
    <property type="evidence" value="ECO:0007669"/>
    <property type="project" value="TreeGrafter"/>
</dbReference>
<dbReference type="InterPro" id="IPR039426">
    <property type="entry name" value="TonB-dep_rcpt-like"/>
</dbReference>
<dbReference type="SUPFAM" id="SSF56935">
    <property type="entry name" value="Porins"/>
    <property type="match status" value="1"/>
</dbReference>
<dbReference type="CDD" id="cd01347">
    <property type="entry name" value="ligand_gated_channel"/>
    <property type="match status" value="1"/>
</dbReference>
<dbReference type="Gene3D" id="2.170.130.10">
    <property type="entry name" value="TonB-dependent receptor, plug domain"/>
    <property type="match status" value="1"/>
</dbReference>
<accession>A0AAJ4X9G0</accession>
<dbReference type="AlphaFoldDB" id="A0AAJ4X9G0"/>
<keyword evidence="6 7" id="KW-0998">Cell outer membrane</keyword>
<evidence type="ECO:0000256" key="3">
    <source>
        <dbReference type="ARBA" id="ARBA00022452"/>
    </source>
</evidence>
<dbReference type="Gene3D" id="2.40.170.20">
    <property type="entry name" value="TonB-dependent receptor, beta-barrel domain"/>
    <property type="match status" value="1"/>
</dbReference>
<keyword evidence="5 7" id="KW-0472">Membrane</keyword>
<dbReference type="PANTHER" id="PTHR32552">
    <property type="entry name" value="FERRICHROME IRON RECEPTOR-RELATED"/>
    <property type="match status" value="1"/>
</dbReference>
<evidence type="ECO:0000313" key="8">
    <source>
        <dbReference type="EMBL" id="SNV43823.1"/>
    </source>
</evidence>
<evidence type="ECO:0000256" key="5">
    <source>
        <dbReference type="ARBA" id="ARBA00023136"/>
    </source>
</evidence>
<protein>
    <submittedName>
        <fullName evidence="8">Ferric hydroxamate uptake</fullName>
    </submittedName>
</protein>
<dbReference type="Proteomes" id="UP000215355">
    <property type="component" value="Chromosome 1"/>
</dbReference>
<dbReference type="GO" id="GO:0009279">
    <property type="term" value="C:cell outer membrane"/>
    <property type="evidence" value="ECO:0007669"/>
    <property type="project" value="UniProtKB-SubCell"/>
</dbReference>
<comment type="subcellular location">
    <subcellularLocation>
        <location evidence="1 7">Cell outer membrane</location>
        <topology evidence="1 7">Multi-pass membrane protein</topology>
    </subcellularLocation>
</comment>
<sequence>MLTNKKLFLGMCFMLPIILKAQNKDQLTADTLKVYQVEEVEVTSKYYKRYNIKEMSEGLRLRTSLLNTSQNIQILDGEIFRDQAVTNLNESLTRNVSGTMREELHNGISPDIYSRAGYISAQRNGVDLRPLGKGPIGDDVAIIDRVEFLKGPAGFMHAMSDPAGSYNVVTKKPTGETRRSIDVLMGSFNQLRAAVDLDGKFEGAEKLQYRLNLMGMKANGFMEHDRNNRILFAPSLKYQINERSSITAEYIYQQLNYLLLSEAQMSPYGYGTLPNDFTITDPSVRPFSGNDHNMFLTYQNSFKNNWEFTAKASYITMGYDGSIFWVNGANKQNPDILDRNLVYDSNKYNVFSTQFYLNGNFNTGRLKHNFITGVDINNKSSNSRDTWGTATAVYPLSISNPVYSTTIMNNGIGGDFASENDFYSEGNIVERRLFYASVYAMDELSMLNDRLRITLGLRLTASNGNSTDYGAKTETDDLVLTPRLGVNYSLTKDASLYFLHDRTYLPQSGISVEGNALKPIRGINYELGFKRDWAEGRWNTTLAVYHIERNQLVSVDPTSNLIYQTGVSQSRGFEFDMKGQLAKGLNAIVNYAYTDSEITEDEYNPELIGRATPNLVKHIQNTWLNYYLPIQKLSGFSLSAGYQLLMGRTERFPNATSQPLEDNFRLDVGAGWNNEKYKINLIVNNVLNRKMYSTAWRNGANDMYYWVQMAPIHARLSLRVNL</sequence>
<organism evidence="8 9">
    <name type="scientific">Sphingobacterium mizutaii</name>
    <dbReference type="NCBI Taxonomy" id="1010"/>
    <lineage>
        <taxon>Bacteria</taxon>
        <taxon>Pseudomonadati</taxon>
        <taxon>Bacteroidota</taxon>
        <taxon>Sphingobacteriia</taxon>
        <taxon>Sphingobacteriales</taxon>
        <taxon>Sphingobacteriaceae</taxon>
        <taxon>Sphingobacterium</taxon>
    </lineage>
</organism>
<keyword evidence="4 7" id="KW-0812">Transmembrane</keyword>
<evidence type="ECO:0000313" key="9">
    <source>
        <dbReference type="Proteomes" id="UP000215355"/>
    </source>
</evidence>
<dbReference type="RefSeq" id="WP_093098718.1">
    <property type="nucleotide sequence ID" value="NZ_DAMBSL010000005.1"/>
</dbReference>
<proteinExistence type="inferred from homology"/>
<dbReference type="KEGG" id="smiz:4412673_00865"/>
<keyword evidence="2 7" id="KW-0813">Transport</keyword>
<comment type="similarity">
    <text evidence="7">Belongs to the TonB-dependent receptor family.</text>
</comment>
<dbReference type="PANTHER" id="PTHR32552:SF74">
    <property type="entry name" value="HYDROXAMATE SIDEROPHORE RECEPTOR FHUE"/>
    <property type="match status" value="1"/>
</dbReference>
<evidence type="ECO:0000256" key="7">
    <source>
        <dbReference type="PROSITE-ProRule" id="PRU01360"/>
    </source>
</evidence>
<evidence type="ECO:0000256" key="2">
    <source>
        <dbReference type="ARBA" id="ARBA00022448"/>
    </source>
</evidence>
<dbReference type="InterPro" id="IPR036942">
    <property type="entry name" value="Beta-barrel_TonB_sf"/>
</dbReference>
<evidence type="ECO:0000256" key="4">
    <source>
        <dbReference type="ARBA" id="ARBA00022692"/>
    </source>
</evidence>
<evidence type="ECO:0000256" key="6">
    <source>
        <dbReference type="ARBA" id="ARBA00023237"/>
    </source>
</evidence>
<gene>
    <name evidence="8" type="primary">fhuA_1</name>
    <name evidence="8" type="ORF">SAMEA4412673_00865</name>
</gene>
<evidence type="ECO:0000256" key="1">
    <source>
        <dbReference type="ARBA" id="ARBA00004571"/>
    </source>
</evidence>
<reference evidence="8 9" key="1">
    <citation type="submission" date="2017-06" db="EMBL/GenBank/DDBJ databases">
        <authorList>
            <consortium name="Pathogen Informatics"/>
        </authorList>
    </citation>
    <scope>NUCLEOTIDE SEQUENCE [LARGE SCALE GENOMIC DNA]</scope>
    <source>
        <strain evidence="8 9">NCTC12149</strain>
    </source>
</reference>
<name>A0AAJ4X9G0_9SPHI</name>
<dbReference type="InterPro" id="IPR037066">
    <property type="entry name" value="Plug_dom_sf"/>
</dbReference>
<dbReference type="PROSITE" id="PS52016">
    <property type="entry name" value="TONB_DEPENDENT_REC_3"/>
    <property type="match status" value="1"/>
</dbReference>
<keyword evidence="3 7" id="KW-1134">Transmembrane beta strand</keyword>